<evidence type="ECO:0000256" key="6">
    <source>
        <dbReference type="ARBA" id="ARBA00023027"/>
    </source>
</evidence>
<dbReference type="InterPro" id="IPR049734">
    <property type="entry name" value="NudC-like_C"/>
</dbReference>
<dbReference type="KEGG" id="cac:CA_C3396"/>
<dbReference type="InterPro" id="IPR020084">
    <property type="entry name" value="NUDIX_hydrolase_CS"/>
</dbReference>
<dbReference type="Pfam" id="PF09297">
    <property type="entry name" value="Zn_ribbon_NUD"/>
    <property type="match status" value="1"/>
</dbReference>
<accession>Q97DS6</accession>
<reference evidence="8 9" key="1">
    <citation type="journal article" date="2001" name="J. Bacteriol.">
        <title>Genome sequence and comparative analysis of the solvent-producing bacterium Clostridium acetobutylicum.</title>
        <authorList>
            <person name="Nolling J."/>
            <person name="Breton G."/>
            <person name="Omelchenko M.V."/>
            <person name="Makarova K.S."/>
            <person name="Zeng Q."/>
            <person name="Gibson R."/>
            <person name="Lee H.M."/>
            <person name="Dubois J."/>
            <person name="Qiu D."/>
            <person name="Hitti J."/>
            <person name="Wolf Y.I."/>
            <person name="Tatusov R.L."/>
            <person name="Sabathe F."/>
            <person name="Doucette-Stamm L."/>
            <person name="Soucaille P."/>
            <person name="Daly M.J."/>
            <person name="Bennett G.N."/>
            <person name="Koonin E.V."/>
            <person name="Smith D.R."/>
        </authorList>
    </citation>
    <scope>NUCLEOTIDE SEQUENCE [LARGE SCALE GENOMIC DNA]</scope>
    <source>
        <strain evidence="9">ATCC 824 / DSM 792 / JCM 1419 / LMG 5710 / VKM B-1787</strain>
    </source>
</reference>
<dbReference type="PROSITE" id="PS51462">
    <property type="entry name" value="NUDIX"/>
    <property type="match status" value="1"/>
</dbReference>
<keyword evidence="4 8" id="KW-0378">Hydrolase</keyword>
<dbReference type="InterPro" id="IPR000086">
    <property type="entry name" value="NUDIX_hydrolase_dom"/>
</dbReference>
<dbReference type="STRING" id="272562.CA_C3396"/>
<proteinExistence type="predicted"/>
<dbReference type="InterPro" id="IPR015376">
    <property type="entry name" value="Znr_NADH_PPase"/>
</dbReference>
<dbReference type="NCBIfam" id="NF001299">
    <property type="entry name" value="PRK00241.1"/>
    <property type="match status" value="1"/>
</dbReference>
<dbReference type="PANTHER" id="PTHR11383:SF3">
    <property type="entry name" value="NAD(P)H PYROPHOSPHATASE NUDT13, MITOCHONDRIAL"/>
    <property type="match status" value="1"/>
</dbReference>
<name>Q97DS6_CLOAB</name>
<dbReference type="Pfam" id="PF00293">
    <property type="entry name" value="NUDIX"/>
    <property type="match status" value="1"/>
</dbReference>
<evidence type="ECO:0000259" key="7">
    <source>
        <dbReference type="PROSITE" id="PS51462"/>
    </source>
</evidence>
<evidence type="ECO:0000256" key="2">
    <source>
        <dbReference type="ARBA" id="ARBA00012381"/>
    </source>
</evidence>
<dbReference type="eggNOG" id="COG2816">
    <property type="taxonomic scope" value="Bacteria"/>
</dbReference>
<dbReference type="Gene3D" id="3.90.79.20">
    <property type="match status" value="1"/>
</dbReference>
<dbReference type="InterPro" id="IPR015375">
    <property type="entry name" value="NADH_PPase-like_N"/>
</dbReference>
<dbReference type="PANTHER" id="PTHR11383">
    <property type="entry name" value="NUCLEOSIDE DIPHOSPHATE-LINKED MOIETY X MOTIF 13"/>
    <property type="match status" value="1"/>
</dbReference>
<keyword evidence="5" id="KW-0460">Magnesium</keyword>
<dbReference type="GO" id="GO:0046872">
    <property type="term" value="F:metal ion binding"/>
    <property type="evidence" value="ECO:0007669"/>
    <property type="project" value="UniProtKB-KW"/>
</dbReference>
<comment type="cofactor">
    <cofactor evidence="1">
        <name>Mg(2+)</name>
        <dbReference type="ChEBI" id="CHEBI:18420"/>
    </cofactor>
</comment>
<keyword evidence="9" id="KW-1185">Reference proteome</keyword>
<dbReference type="PIR" id="C97317">
    <property type="entry name" value="C97317"/>
</dbReference>
<keyword evidence="6" id="KW-0520">NAD</keyword>
<dbReference type="PROSITE" id="PS00893">
    <property type="entry name" value="NUDIX_BOX"/>
    <property type="match status" value="1"/>
</dbReference>
<dbReference type="HOGENOM" id="CLU_037162_0_1_9"/>
<evidence type="ECO:0000313" key="8">
    <source>
        <dbReference type="EMBL" id="AAK81326.1"/>
    </source>
</evidence>
<dbReference type="EC" id="3.6.1.22" evidence="2"/>
<dbReference type="AlphaFoldDB" id="Q97DS6"/>
<dbReference type="OrthoDB" id="9787476at2"/>
<protein>
    <recommendedName>
        <fullName evidence="2">NAD(+) diphosphatase</fullName>
        <ecNumber evidence="2">3.6.1.22</ecNumber>
    </recommendedName>
</protein>
<sequence>MSEFRIISDVNRRVKNCDLCFAFFEGNVIVKTKNSPCIPSLEDVQKLKINYEKEIFLGEIGDNACFALELFEEIKLDENFEFMSLRKILSLMEEEIFLAAGRASEILNWDRKHRFCGRCGAKTNDKEDEIAKVCNKCGNIIYPVISPAIIVGIINKDKILLAHNSNFQDGMYALISGFVDAGENLESTVRREVFEEVGIRVKNIRYYNSSAWPFPDSLMLGFFAEYEAGDIKVDGIEITDAGWFSKDELPNIPGKGTIARRIIDEFIDSVK</sequence>
<feature type="domain" description="Nudix hydrolase" evidence="7">
    <location>
        <begin position="144"/>
        <end position="266"/>
    </location>
</feature>
<dbReference type="Pfam" id="PF09296">
    <property type="entry name" value="NUDIX-like"/>
    <property type="match status" value="1"/>
</dbReference>
<dbReference type="SUPFAM" id="SSF55811">
    <property type="entry name" value="Nudix"/>
    <property type="match status" value="2"/>
</dbReference>
<evidence type="ECO:0000313" key="9">
    <source>
        <dbReference type="Proteomes" id="UP000000814"/>
    </source>
</evidence>
<dbReference type="CDD" id="cd03429">
    <property type="entry name" value="NUDIX_NADH_pyrophosphatase_Nudt13"/>
    <property type="match status" value="1"/>
</dbReference>
<dbReference type="Proteomes" id="UP000000814">
    <property type="component" value="Chromosome"/>
</dbReference>
<evidence type="ECO:0000256" key="4">
    <source>
        <dbReference type="ARBA" id="ARBA00022801"/>
    </source>
</evidence>
<evidence type="ECO:0000256" key="5">
    <source>
        <dbReference type="ARBA" id="ARBA00022842"/>
    </source>
</evidence>
<evidence type="ECO:0000256" key="3">
    <source>
        <dbReference type="ARBA" id="ARBA00022723"/>
    </source>
</evidence>
<dbReference type="PATRIC" id="fig|272562.8.peg.3578"/>
<organism evidence="8 9">
    <name type="scientific">Clostridium acetobutylicum (strain ATCC 824 / DSM 792 / JCM 1419 / IAM 19013 / LMG 5710 / NBRC 13948 / NRRL B-527 / VKM B-1787 / 2291 / W)</name>
    <dbReference type="NCBI Taxonomy" id="272562"/>
    <lineage>
        <taxon>Bacteria</taxon>
        <taxon>Bacillati</taxon>
        <taxon>Bacillota</taxon>
        <taxon>Clostridia</taxon>
        <taxon>Eubacteriales</taxon>
        <taxon>Clostridiaceae</taxon>
        <taxon>Clostridium</taxon>
    </lineage>
</organism>
<dbReference type="RefSeq" id="WP_010966666.1">
    <property type="nucleotide sequence ID" value="NC_003030.1"/>
</dbReference>
<dbReference type="GO" id="GO:0016787">
    <property type="term" value="F:hydrolase activity"/>
    <property type="evidence" value="ECO:0007669"/>
    <property type="project" value="UniProtKB-KW"/>
</dbReference>
<dbReference type="InterPro" id="IPR015797">
    <property type="entry name" value="NUDIX_hydrolase-like_dom_sf"/>
</dbReference>
<dbReference type="Gene3D" id="3.90.79.10">
    <property type="entry name" value="Nucleoside Triphosphate Pyrophosphohydrolase"/>
    <property type="match status" value="1"/>
</dbReference>
<evidence type="ECO:0000256" key="1">
    <source>
        <dbReference type="ARBA" id="ARBA00001946"/>
    </source>
</evidence>
<keyword evidence="3" id="KW-0479">Metal-binding</keyword>
<dbReference type="GeneID" id="44999890"/>
<gene>
    <name evidence="8" type="ordered locus">CA_C3396</name>
</gene>
<dbReference type="EMBL" id="AE001437">
    <property type="protein sequence ID" value="AAK81326.1"/>
    <property type="molecule type" value="Genomic_DNA"/>
</dbReference>